<sequence length="264" mass="29859">MTTSDQVKSNLLDETYHSILEICQWQGRKVVLKRCRHQDDPRTPSRFQNEVDALKAANTHDSIAKILDFDSQRLTIILRLESGQSLDKFVNTDMTSTLSFLECTTIWKQIAGALTYLHSQSIIHDDVKPDNIMWSSDHQRCVLIDLGAALIDMPEDYFNPSGTPNYAPPEFLSRKKNAKGDIWGLGITMLYAFGFIPLPAGEWILPHALEQGSEARKEMVEWLEKVEQLRVGLLESDPIAASMLATNLDVRISSNELSRQLESI</sequence>
<dbReference type="Gene3D" id="1.10.510.10">
    <property type="entry name" value="Transferase(Phosphotransferase) domain 1"/>
    <property type="match status" value="1"/>
</dbReference>
<dbReference type="SUPFAM" id="SSF56112">
    <property type="entry name" value="Protein kinase-like (PK-like)"/>
    <property type="match status" value="1"/>
</dbReference>
<dbReference type="GO" id="GO:0005634">
    <property type="term" value="C:nucleus"/>
    <property type="evidence" value="ECO:0007669"/>
    <property type="project" value="TreeGrafter"/>
</dbReference>
<evidence type="ECO:0000256" key="1">
    <source>
        <dbReference type="SAM" id="Phobius"/>
    </source>
</evidence>
<dbReference type="AlphaFoldDB" id="A0A9P9A499"/>
<accession>A0A9P9A499</accession>
<feature type="domain" description="Protein kinase" evidence="2">
    <location>
        <begin position="1"/>
        <end position="264"/>
    </location>
</feature>
<dbReference type="EMBL" id="JAGPXC010000001">
    <property type="protein sequence ID" value="KAH6659689.1"/>
    <property type="molecule type" value="Genomic_DNA"/>
</dbReference>
<gene>
    <name evidence="3" type="ORF">BKA67DRAFT_652913</name>
</gene>
<protein>
    <submittedName>
        <fullName evidence="3">Kinase-like domain-containing protein</fullName>
    </submittedName>
</protein>
<dbReference type="GO" id="GO:0004674">
    <property type="term" value="F:protein serine/threonine kinase activity"/>
    <property type="evidence" value="ECO:0007669"/>
    <property type="project" value="TreeGrafter"/>
</dbReference>
<proteinExistence type="predicted"/>
<keyword evidence="3" id="KW-0418">Kinase</keyword>
<dbReference type="GO" id="GO:0005737">
    <property type="term" value="C:cytoplasm"/>
    <property type="evidence" value="ECO:0007669"/>
    <property type="project" value="TreeGrafter"/>
</dbReference>
<keyword evidence="3" id="KW-0808">Transferase</keyword>
<feature type="transmembrane region" description="Helical" evidence="1">
    <location>
        <begin position="182"/>
        <end position="200"/>
    </location>
</feature>
<keyword evidence="1" id="KW-0812">Transmembrane</keyword>
<dbReference type="GO" id="GO:0005524">
    <property type="term" value="F:ATP binding"/>
    <property type="evidence" value="ECO:0007669"/>
    <property type="project" value="InterPro"/>
</dbReference>
<comment type="caution">
    <text evidence="3">The sequence shown here is derived from an EMBL/GenBank/DDBJ whole genome shotgun (WGS) entry which is preliminary data.</text>
</comment>
<evidence type="ECO:0000259" key="2">
    <source>
        <dbReference type="PROSITE" id="PS50011"/>
    </source>
</evidence>
<dbReference type="InterPro" id="IPR000719">
    <property type="entry name" value="Prot_kinase_dom"/>
</dbReference>
<dbReference type="GeneID" id="70135144"/>
<dbReference type="PANTHER" id="PTHR44167">
    <property type="entry name" value="OVARIAN-SPECIFIC SERINE/THREONINE-PROTEIN KINASE LOK-RELATED"/>
    <property type="match status" value="1"/>
</dbReference>
<dbReference type="Proteomes" id="UP000758603">
    <property type="component" value="Unassembled WGS sequence"/>
</dbReference>
<dbReference type="GO" id="GO:0044773">
    <property type="term" value="P:mitotic DNA damage checkpoint signaling"/>
    <property type="evidence" value="ECO:0007669"/>
    <property type="project" value="TreeGrafter"/>
</dbReference>
<dbReference type="PROSITE" id="PS50011">
    <property type="entry name" value="PROTEIN_KINASE_DOM"/>
    <property type="match status" value="1"/>
</dbReference>
<dbReference type="RefSeq" id="XP_045963820.1">
    <property type="nucleotide sequence ID" value="XM_046106253.1"/>
</dbReference>
<evidence type="ECO:0000313" key="3">
    <source>
        <dbReference type="EMBL" id="KAH6659689.1"/>
    </source>
</evidence>
<dbReference type="OrthoDB" id="1668230at2759"/>
<organism evidence="3 4">
    <name type="scientific">Truncatella angustata</name>
    <dbReference type="NCBI Taxonomy" id="152316"/>
    <lineage>
        <taxon>Eukaryota</taxon>
        <taxon>Fungi</taxon>
        <taxon>Dikarya</taxon>
        <taxon>Ascomycota</taxon>
        <taxon>Pezizomycotina</taxon>
        <taxon>Sordariomycetes</taxon>
        <taxon>Xylariomycetidae</taxon>
        <taxon>Amphisphaeriales</taxon>
        <taxon>Sporocadaceae</taxon>
        <taxon>Truncatella</taxon>
    </lineage>
</organism>
<evidence type="ECO:0000313" key="4">
    <source>
        <dbReference type="Proteomes" id="UP000758603"/>
    </source>
</evidence>
<reference evidence="3" key="1">
    <citation type="journal article" date="2021" name="Nat. Commun.">
        <title>Genetic determinants of endophytism in the Arabidopsis root mycobiome.</title>
        <authorList>
            <person name="Mesny F."/>
            <person name="Miyauchi S."/>
            <person name="Thiergart T."/>
            <person name="Pickel B."/>
            <person name="Atanasova L."/>
            <person name="Karlsson M."/>
            <person name="Huettel B."/>
            <person name="Barry K.W."/>
            <person name="Haridas S."/>
            <person name="Chen C."/>
            <person name="Bauer D."/>
            <person name="Andreopoulos W."/>
            <person name="Pangilinan J."/>
            <person name="LaButti K."/>
            <person name="Riley R."/>
            <person name="Lipzen A."/>
            <person name="Clum A."/>
            <person name="Drula E."/>
            <person name="Henrissat B."/>
            <person name="Kohler A."/>
            <person name="Grigoriev I.V."/>
            <person name="Martin F.M."/>
            <person name="Hacquard S."/>
        </authorList>
    </citation>
    <scope>NUCLEOTIDE SEQUENCE</scope>
    <source>
        <strain evidence="3">MPI-SDFR-AT-0073</strain>
    </source>
</reference>
<name>A0A9P9A499_9PEZI</name>
<dbReference type="InterPro" id="IPR011009">
    <property type="entry name" value="Kinase-like_dom_sf"/>
</dbReference>
<dbReference type="SMART" id="SM00220">
    <property type="entry name" value="S_TKc"/>
    <property type="match status" value="1"/>
</dbReference>
<keyword evidence="1" id="KW-1133">Transmembrane helix</keyword>
<dbReference type="Pfam" id="PF00069">
    <property type="entry name" value="Pkinase"/>
    <property type="match status" value="1"/>
</dbReference>
<keyword evidence="4" id="KW-1185">Reference proteome</keyword>
<dbReference type="PANTHER" id="PTHR44167:SF25">
    <property type="entry name" value="PROTEIN KINASE DOMAIN CONTAINING PROTEIN"/>
    <property type="match status" value="1"/>
</dbReference>
<keyword evidence="1" id="KW-0472">Membrane</keyword>